<evidence type="ECO:0000256" key="1">
    <source>
        <dbReference type="ARBA" id="ARBA00004167"/>
    </source>
</evidence>
<evidence type="ECO:0000256" key="2">
    <source>
        <dbReference type="ARBA" id="ARBA00004236"/>
    </source>
</evidence>
<dbReference type="PANTHER" id="PTHR37461">
    <property type="entry name" value="ANTI-SIGMA-K FACTOR RSKA"/>
    <property type="match status" value="1"/>
</dbReference>
<dbReference type="InterPro" id="IPR051474">
    <property type="entry name" value="Anti-sigma-K/W_factor"/>
</dbReference>
<dbReference type="InterPro" id="IPR018764">
    <property type="entry name" value="RskA_C"/>
</dbReference>
<reference evidence="13 14" key="1">
    <citation type="journal article" date="2024" name="Int. J. Syst. Evol. Microbiol.">
        <title>Paenibacillus hexagrammi sp. nov., a novel bacterium isolated from the gut content of Hexagrammos agrammus.</title>
        <authorList>
            <person name="Jung H.K."/>
            <person name="Kim D.G."/>
            <person name="Zin H."/>
            <person name="Park J."/>
            <person name="Jung H."/>
            <person name="Kim Y.O."/>
            <person name="Kong H.J."/>
            <person name="Kim J.W."/>
            <person name="Kim Y.S."/>
        </authorList>
    </citation>
    <scope>NUCLEOTIDE SEQUENCE [LARGE SCALE GENOMIC DNA]</scope>
    <source>
        <strain evidence="13 14">YPD9-1</strain>
    </source>
</reference>
<dbReference type="Gene3D" id="1.10.10.1320">
    <property type="entry name" value="Anti-sigma factor, zinc-finger domain"/>
    <property type="match status" value="1"/>
</dbReference>
<comment type="similarity">
    <text evidence="7">Belongs to the zinc-associated anti-sigma factor (ZAS) superfamily. Anti-sigma-W factor family.</text>
</comment>
<comment type="subcellular location">
    <subcellularLocation>
        <location evidence="2">Cell membrane</location>
    </subcellularLocation>
    <subcellularLocation>
        <location evidence="1">Membrane</location>
        <topology evidence="1">Single-pass membrane protein</topology>
    </subcellularLocation>
</comment>
<protein>
    <recommendedName>
        <fullName evidence="8">Anti-sigma-W factor RsiW</fullName>
    </recommendedName>
    <alternativeName>
        <fullName evidence="10">Regulator of SigK</fullName>
    </alternativeName>
    <alternativeName>
        <fullName evidence="9">Sigma-K anti-sigma factor RskA</fullName>
    </alternativeName>
</protein>
<dbReference type="EMBL" id="CP090978">
    <property type="protein sequence ID" value="UJF32420.1"/>
    <property type="molecule type" value="Genomic_DNA"/>
</dbReference>
<evidence type="ECO:0000259" key="11">
    <source>
        <dbReference type="Pfam" id="PF10099"/>
    </source>
</evidence>
<keyword evidence="14" id="KW-1185">Reference proteome</keyword>
<dbReference type="PANTHER" id="PTHR37461:SF1">
    <property type="entry name" value="ANTI-SIGMA-K FACTOR RSKA"/>
    <property type="match status" value="1"/>
</dbReference>
<organism evidence="13 14">
    <name type="scientific">Paenibacillus hexagrammi</name>
    <dbReference type="NCBI Taxonomy" id="2908839"/>
    <lineage>
        <taxon>Bacteria</taxon>
        <taxon>Bacillati</taxon>
        <taxon>Bacillota</taxon>
        <taxon>Bacilli</taxon>
        <taxon>Bacillales</taxon>
        <taxon>Paenibacillaceae</taxon>
        <taxon>Paenibacillus</taxon>
    </lineage>
</organism>
<sequence>MNKPEAMCDLRELYALGGLDDQERKEFEQHLKGCVECKSALAELAEIIDLLPLAAEPVEVPEGMKERILGRVLGEQTSIEQRVNRITDTSSSAASLPLSVEITKRRAVESTSRSGGRWRPWLYGGLSAAILVLGVYSYDLKEQNTYLKAQLVALNQPAEGARTGSVVSLNSTAADIVAKGLATIVIDTKGTHLLVQAEKLPELKGNEAFQVWLLKGKDVVVNAGTFMSHDGTGGLYFTMEPSSYDQIAITLEPDAYGDKPRGKPVLAASLGKS</sequence>
<gene>
    <name evidence="13" type="ORF">L0M14_22405</name>
</gene>
<evidence type="ECO:0000259" key="12">
    <source>
        <dbReference type="Pfam" id="PF13490"/>
    </source>
</evidence>
<feature type="domain" description="Putative zinc-finger" evidence="12">
    <location>
        <begin position="13"/>
        <end position="37"/>
    </location>
</feature>
<dbReference type="InterPro" id="IPR027383">
    <property type="entry name" value="Znf_put"/>
</dbReference>
<evidence type="ECO:0000256" key="7">
    <source>
        <dbReference type="ARBA" id="ARBA00024353"/>
    </source>
</evidence>
<keyword evidence="5" id="KW-1133">Transmembrane helix</keyword>
<proteinExistence type="inferred from homology"/>
<name>A0ABY3SG54_9BACL</name>
<dbReference type="RefSeq" id="WP_235118764.1">
    <property type="nucleotide sequence ID" value="NZ_CP090978.1"/>
</dbReference>
<keyword evidence="4" id="KW-0812">Transmembrane</keyword>
<keyword evidence="6" id="KW-0472">Membrane</keyword>
<evidence type="ECO:0000256" key="6">
    <source>
        <dbReference type="ARBA" id="ARBA00023136"/>
    </source>
</evidence>
<evidence type="ECO:0000313" key="14">
    <source>
        <dbReference type="Proteomes" id="UP001649230"/>
    </source>
</evidence>
<evidence type="ECO:0000256" key="4">
    <source>
        <dbReference type="ARBA" id="ARBA00022692"/>
    </source>
</evidence>
<evidence type="ECO:0000256" key="5">
    <source>
        <dbReference type="ARBA" id="ARBA00022989"/>
    </source>
</evidence>
<evidence type="ECO:0000313" key="13">
    <source>
        <dbReference type="EMBL" id="UJF32420.1"/>
    </source>
</evidence>
<evidence type="ECO:0000256" key="10">
    <source>
        <dbReference type="ARBA" id="ARBA00030803"/>
    </source>
</evidence>
<evidence type="ECO:0000256" key="8">
    <source>
        <dbReference type="ARBA" id="ARBA00024438"/>
    </source>
</evidence>
<evidence type="ECO:0000256" key="3">
    <source>
        <dbReference type="ARBA" id="ARBA00022475"/>
    </source>
</evidence>
<feature type="domain" description="Anti-sigma K factor RskA C-terminal" evidence="11">
    <location>
        <begin position="128"/>
        <end position="257"/>
    </location>
</feature>
<keyword evidence="3" id="KW-1003">Cell membrane</keyword>
<accession>A0ABY3SG54</accession>
<dbReference type="Pfam" id="PF13490">
    <property type="entry name" value="zf-HC2"/>
    <property type="match status" value="1"/>
</dbReference>
<evidence type="ECO:0000256" key="9">
    <source>
        <dbReference type="ARBA" id="ARBA00029829"/>
    </source>
</evidence>
<dbReference type="InterPro" id="IPR041916">
    <property type="entry name" value="Anti_sigma_zinc_sf"/>
</dbReference>
<dbReference type="Pfam" id="PF10099">
    <property type="entry name" value="RskA_C"/>
    <property type="match status" value="1"/>
</dbReference>
<dbReference type="Proteomes" id="UP001649230">
    <property type="component" value="Chromosome"/>
</dbReference>